<protein>
    <submittedName>
        <fullName evidence="1">Uncharacterized protein</fullName>
    </submittedName>
</protein>
<sequence length="40" mass="4477">MIAPVDGYEPARLLTCADHTCRDTRFHFAEMATTPLNLTP</sequence>
<comment type="caution">
    <text evidence="1">The sequence shown here is derived from an EMBL/GenBank/DDBJ whole genome shotgun (WGS) entry which is preliminary data.</text>
</comment>
<keyword evidence="2" id="KW-1185">Reference proteome</keyword>
<dbReference type="EMBL" id="SAUN01000001">
    <property type="protein sequence ID" value="RVX40298.1"/>
    <property type="molecule type" value="Genomic_DNA"/>
</dbReference>
<proteinExistence type="predicted"/>
<name>A0A438M4D0_9ACTN</name>
<evidence type="ECO:0000313" key="1">
    <source>
        <dbReference type="EMBL" id="RVX40298.1"/>
    </source>
</evidence>
<dbReference type="AlphaFoldDB" id="A0A438M4D0"/>
<gene>
    <name evidence="1" type="ORF">EDD27_2702</name>
</gene>
<dbReference type="Proteomes" id="UP000284824">
    <property type="component" value="Unassembled WGS sequence"/>
</dbReference>
<accession>A0A438M4D0</accession>
<reference evidence="1 2" key="1">
    <citation type="submission" date="2019-01" db="EMBL/GenBank/DDBJ databases">
        <title>Sequencing the genomes of 1000 actinobacteria strains.</title>
        <authorList>
            <person name="Klenk H.-P."/>
        </authorList>
    </citation>
    <scope>NUCLEOTIDE SEQUENCE [LARGE SCALE GENOMIC DNA]</scope>
    <source>
        <strain evidence="1 2">DSM 43925</strain>
    </source>
</reference>
<organism evidence="1 2">
    <name type="scientific">Nonomuraea polychroma</name>
    <dbReference type="NCBI Taxonomy" id="46176"/>
    <lineage>
        <taxon>Bacteria</taxon>
        <taxon>Bacillati</taxon>
        <taxon>Actinomycetota</taxon>
        <taxon>Actinomycetes</taxon>
        <taxon>Streptosporangiales</taxon>
        <taxon>Streptosporangiaceae</taxon>
        <taxon>Nonomuraea</taxon>
    </lineage>
</organism>
<dbReference type="RefSeq" id="WP_277750708.1">
    <property type="nucleotide sequence ID" value="NZ_SAUN01000001.1"/>
</dbReference>
<evidence type="ECO:0000313" key="2">
    <source>
        <dbReference type="Proteomes" id="UP000284824"/>
    </source>
</evidence>